<dbReference type="Proteomes" id="UP000283360">
    <property type="component" value="Unassembled WGS sequence"/>
</dbReference>
<organism evidence="10 11">
    <name type="scientific">Coprococcus comes</name>
    <dbReference type="NCBI Taxonomy" id="410072"/>
    <lineage>
        <taxon>Bacteria</taxon>
        <taxon>Bacillati</taxon>
        <taxon>Bacillota</taxon>
        <taxon>Clostridia</taxon>
        <taxon>Lachnospirales</taxon>
        <taxon>Lachnospiraceae</taxon>
        <taxon>Coprococcus</taxon>
    </lineage>
</organism>
<dbReference type="GO" id="GO:0005524">
    <property type="term" value="F:ATP binding"/>
    <property type="evidence" value="ECO:0007669"/>
    <property type="project" value="UniProtKB-UniRule"/>
</dbReference>
<dbReference type="AlphaFoldDB" id="A0A412QEV4"/>
<dbReference type="Pfam" id="PF03590">
    <property type="entry name" value="AsnA"/>
    <property type="match status" value="1"/>
</dbReference>
<dbReference type="GO" id="GO:0016740">
    <property type="term" value="F:transferase activity"/>
    <property type="evidence" value="ECO:0007669"/>
    <property type="project" value="UniProtKB-ARBA"/>
</dbReference>
<evidence type="ECO:0000259" key="9">
    <source>
        <dbReference type="PROSITE" id="PS50862"/>
    </source>
</evidence>
<evidence type="ECO:0000313" key="10">
    <source>
        <dbReference type="EMBL" id="RGT89420.1"/>
    </source>
</evidence>
<evidence type="ECO:0000256" key="4">
    <source>
        <dbReference type="ARBA" id="ARBA00022741"/>
    </source>
</evidence>
<keyword evidence="6 7" id="KW-0061">Asparagine biosynthesis</keyword>
<keyword evidence="1 7" id="KW-0963">Cytoplasm</keyword>
<dbReference type="UniPathway" id="UPA00134">
    <property type="reaction ID" value="UER00194"/>
</dbReference>
<dbReference type="EC" id="6.3.1.1" evidence="7 8"/>
<dbReference type="EMBL" id="QRXJ01000011">
    <property type="protein sequence ID" value="RGT89420.1"/>
    <property type="molecule type" value="Genomic_DNA"/>
</dbReference>
<accession>A0A412QEV4</accession>
<keyword evidence="2 7" id="KW-0436">Ligase</keyword>
<dbReference type="GO" id="GO:0004071">
    <property type="term" value="F:aspartate-ammonia ligase activity"/>
    <property type="evidence" value="ECO:0007669"/>
    <property type="project" value="UniProtKB-UniRule"/>
</dbReference>
<evidence type="ECO:0000256" key="3">
    <source>
        <dbReference type="ARBA" id="ARBA00022605"/>
    </source>
</evidence>
<evidence type="ECO:0000256" key="1">
    <source>
        <dbReference type="ARBA" id="ARBA00022490"/>
    </source>
</evidence>
<keyword evidence="5 7" id="KW-0067">ATP-binding</keyword>
<evidence type="ECO:0000256" key="8">
    <source>
        <dbReference type="NCBIfam" id="TIGR00669"/>
    </source>
</evidence>
<dbReference type="SUPFAM" id="SSF55681">
    <property type="entry name" value="Class II aaRS and biotin synthetases"/>
    <property type="match status" value="1"/>
</dbReference>
<evidence type="ECO:0000256" key="7">
    <source>
        <dbReference type="HAMAP-Rule" id="MF_00555"/>
    </source>
</evidence>
<evidence type="ECO:0000313" key="11">
    <source>
        <dbReference type="Proteomes" id="UP000283360"/>
    </source>
</evidence>
<keyword evidence="4 7" id="KW-0547">Nucleotide-binding</keyword>
<dbReference type="GO" id="GO:0070981">
    <property type="term" value="P:L-asparagine biosynthetic process"/>
    <property type="evidence" value="ECO:0007669"/>
    <property type="project" value="UniProtKB-UniRule"/>
</dbReference>
<dbReference type="RefSeq" id="WP_117835241.1">
    <property type="nucleotide sequence ID" value="NZ_QRXJ01000011.1"/>
</dbReference>
<proteinExistence type="inferred from homology"/>
<keyword evidence="3 7" id="KW-0028">Amino-acid biosynthesis</keyword>
<dbReference type="GO" id="GO:0005829">
    <property type="term" value="C:cytosol"/>
    <property type="evidence" value="ECO:0007669"/>
    <property type="project" value="TreeGrafter"/>
</dbReference>
<dbReference type="NCBIfam" id="TIGR00669">
    <property type="entry name" value="asnA"/>
    <property type="match status" value="1"/>
</dbReference>
<comment type="caution">
    <text evidence="10">The sequence shown here is derived from an EMBL/GenBank/DDBJ whole genome shotgun (WGS) entry which is preliminary data.</text>
</comment>
<comment type="subcellular location">
    <subcellularLocation>
        <location evidence="7">Cytoplasm</location>
    </subcellularLocation>
</comment>
<reference evidence="10 11" key="1">
    <citation type="submission" date="2018-08" db="EMBL/GenBank/DDBJ databases">
        <title>A genome reference for cultivated species of the human gut microbiota.</title>
        <authorList>
            <person name="Zou Y."/>
            <person name="Xue W."/>
            <person name="Luo G."/>
        </authorList>
    </citation>
    <scope>NUCLEOTIDE SEQUENCE [LARGE SCALE GENOMIC DNA]</scope>
    <source>
        <strain evidence="10 11">AF18-12LB</strain>
    </source>
</reference>
<name>A0A412QEV4_9FIRM</name>
<sequence length="336" mass="38816">MNNLQIPENYHSPLTIRETEVAIKEVKDHFERALAKSLHLTRVSAPLFVRPESGLNDNLNGVERPVAFGIKEQEDREVEIVHSLAKWKRYALKRYGFHSGEGLYTDMSAIRRDEDTDNIHSIYVDQWDWEKVISKEERNMETLEYTVGKVYSALKETEAYMARRYNYIEEFLPDEISFITSQELETMYPDKTPKEREYHFAKAKGAVFIKQIGKTLASGQRHDGRAPDYDDWELNGDIIVYYPVLDIALELSSMGIRVDEDALRRQLKEACCEERAEMDFQKALLNGKLPYTVGGGIGQSRICMFYLRKAHIGEVQSSIWPDDVLEEAASRGVYLL</sequence>
<dbReference type="HAMAP" id="MF_00555">
    <property type="entry name" value="AsnA"/>
    <property type="match status" value="1"/>
</dbReference>
<dbReference type="PROSITE" id="PS50862">
    <property type="entry name" value="AA_TRNA_LIGASE_II"/>
    <property type="match status" value="1"/>
</dbReference>
<evidence type="ECO:0000256" key="2">
    <source>
        <dbReference type="ARBA" id="ARBA00022598"/>
    </source>
</evidence>
<dbReference type="InterPro" id="IPR006195">
    <property type="entry name" value="aa-tRNA-synth_II"/>
</dbReference>
<gene>
    <name evidence="7" type="primary">asnA</name>
    <name evidence="10" type="ORF">DWX03_09100</name>
</gene>
<dbReference type="GO" id="GO:0140096">
    <property type="term" value="F:catalytic activity, acting on a protein"/>
    <property type="evidence" value="ECO:0007669"/>
    <property type="project" value="UniProtKB-ARBA"/>
</dbReference>
<evidence type="ECO:0000256" key="5">
    <source>
        <dbReference type="ARBA" id="ARBA00022840"/>
    </source>
</evidence>
<keyword evidence="11" id="KW-1185">Reference proteome</keyword>
<protein>
    <recommendedName>
        <fullName evidence="7 8">Aspartate--ammonia ligase</fullName>
        <ecNumber evidence="7 8">6.3.1.1</ecNumber>
    </recommendedName>
    <alternativeName>
        <fullName evidence="7">Asparagine synthetase A</fullName>
    </alternativeName>
</protein>
<dbReference type="PIRSF" id="PIRSF001555">
    <property type="entry name" value="Asp_ammon_ligase"/>
    <property type="match status" value="1"/>
</dbReference>
<comment type="pathway">
    <text evidence="7">Amino-acid biosynthesis; L-asparagine biosynthesis; L-asparagine from L-aspartate (ammonia route): step 1/1.</text>
</comment>
<comment type="similarity">
    <text evidence="7">Belongs to the class-II aminoacyl-tRNA synthetase family. AsnA subfamily.</text>
</comment>
<dbReference type="InterPro" id="IPR004618">
    <property type="entry name" value="AsnA"/>
</dbReference>
<dbReference type="PANTHER" id="PTHR30073:SF5">
    <property type="entry name" value="ASPARTATE--AMMONIA LIGASE"/>
    <property type="match status" value="1"/>
</dbReference>
<dbReference type="PANTHER" id="PTHR30073">
    <property type="entry name" value="ASPARTATE--AMMONIA LIGASE"/>
    <property type="match status" value="1"/>
</dbReference>
<comment type="catalytic activity">
    <reaction evidence="7">
        <text>L-aspartate + NH4(+) + ATP = L-asparagine + AMP + diphosphate + H(+)</text>
        <dbReference type="Rhea" id="RHEA:11372"/>
        <dbReference type="ChEBI" id="CHEBI:15378"/>
        <dbReference type="ChEBI" id="CHEBI:28938"/>
        <dbReference type="ChEBI" id="CHEBI:29991"/>
        <dbReference type="ChEBI" id="CHEBI:30616"/>
        <dbReference type="ChEBI" id="CHEBI:33019"/>
        <dbReference type="ChEBI" id="CHEBI:58048"/>
        <dbReference type="ChEBI" id="CHEBI:456215"/>
        <dbReference type="EC" id="6.3.1.1"/>
    </reaction>
</comment>
<evidence type="ECO:0000256" key="6">
    <source>
        <dbReference type="ARBA" id="ARBA00022888"/>
    </source>
</evidence>
<feature type="domain" description="Aminoacyl-transfer RNA synthetases class-II family profile" evidence="9">
    <location>
        <begin position="25"/>
        <end position="321"/>
    </location>
</feature>
<dbReference type="InterPro" id="IPR045864">
    <property type="entry name" value="aa-tRNA-synth_II/BPL/LPL"/>
</dbReference>
<dbReference type="Gene3D" id="3.30.930.10">
    <property type="entry name" value="Bira Bifunctional Protein, Domain 2"/>
    <property type="match status" value="1"/>
</dbReference>